<protein>
    <submittedName>
        <fullName evidence="1">Uncharacterized protein</fullName>
    </submittedName>
</protein>
<sequence>MPRVDDTPLKALSSTGVHCFKISTSAKLKCTFHTDFPDMVSVVEDWHDDNPPQAAAIMMAFQNVIPAHFCRVALGKLTCSRFRE</sequence>
<dbReference type="EMBL" id="JAAMPC010000004">
    <property type="protein sequence ID" value="KAG2316107.1"/>
    <property type="molecule type" value="Genomic_DNA"/>
</dbReference>
<accession>A0A8X8B071</accession>
<proteinExistence type="predicted"/>
<reference evidence="1 2" key="1">
    <citation type="submission" date="2020-02" db="EMBL/GenBank/DDBJ databases">
        <authorList>
            <person name="Ma Q."/>
            <person name="Huang Y."/>
            <person name="Song X."/>
            <person name="Pei D."/>
        </authorList>
    </citation>
    <scope>NUCLEOTIDE SEQUENCE [LARGE SCALE GENOMIC DNA]</scope>
    <source>
        <strain evidence="1">Sxm20200214</strain>
        <tissue evidence="1">Leaf</tissue>
    </source>
</reference>
<keyword evidence="2" id="KW-1185">Reference proteome</keyword>
<organism evidence="1 2">
    <name type="scientific">Brassica carinata</name>
    <name type="common">Ethiopian mustard</name>
    <name type="synonym">Abyssinian cabbage</name>
    <dbReference type="NCBI Taxonomy" id="52824"/>
    <lineage>
        <taxon>Eukaryota</taxon>
        <taxon>Viridiplantae</taxon>
        <taxon>Streptophyta</taxon>
        <taxon>Embryophyta</taxon>
        <taxon>Tracheophyta</taxon>
        <taxon>Spermatophyta</taxon>
        <taxon>Magnoliopsida</taxon>
        <taxon>eudicotyledons</taxon>
        <taxon>Gunneridae</taxon>
        <taxon>Pentapetalae</taxon>
        <taxon>rosids</taxon>
        <taxon>malvids</taxon>
        <taxon>Brassicales</taxon>
        <taxon>Brassicaceae</taxon>
        <taxon>Brassiceae</taxon>
        <taxon>Brassica</taxon>
    </lineage>
</organism>
<name>A0A8X8B071_BRACI</name>
<dbReference type="Proteomes" id="UP000886595">
    <property type="component" value="Unassembled WGS sequence"/>
</dbReference>
<dbReference type="AlphaFoldDB" id="A0A8X8B071"/>
<gene>
    <name evidence="1" type="ORF">Bca52824_019229</name>
</gene>
<comment type="caution">
    <text evidence="1">The sequence shown here is derived from an EMBL/GenBank/DDBJ whole genome shotgun (WGS) entry which is preliminary data.</text>
</comment>
<evidence type="ECO:0000313" key="2">
    <source>
        <dbReference type="Proteomes" id="UP000886595"/>
    </source>
</evidence>
<evidence type="ECO:0000313" key="1">
    <source>
        <dbReference type="EMBL" id="KAG2316107.1"/>
    </source>
</evidence>